<gene>
    <name evidence="1" type="ORF">ACIPEN_15425</name>
</gene>
<keyword evidence="2" id="KW-1185">Reference proteome</keyword>
<name>A0ABW8F1P7_9BURK</name>
<accession>A0ABW8F1P7</accession>
<sequence>MIKALAACATVIALAGCATPVERTASGDVPPSRVYIKSMTQQESGLNRIEFTRDSGMFNHDMMELAINDVVLAQITDGEHLAIWLKPGSYVFSVKPVHTLNSPSYTEQNKITLDVKNGAAYTVRIASDIRGLKMSLVGQ</sequence>
<protein>
    <submittedName>
        <fullName evidence="1">NAD-GH domain containing protein</fullName>
    </submittedName>
</protein>
<evidence type="ECO:0000313" key="1">
    <source>
        <dbReference type="EMBL" id="MFJ3047217.1"/>
    </source>
</evidence>
<reference evidence="1 2" key="1">
    <citation type="submission" date="2024-10" db="EMBL/GenBank/DDBJ databases">
        <title>The Natural Products Discovery Center: Release of the First 8490 Sequenced Strains for Exploring Actinobacteria Biosynthetic Diversity.</title>
        <authorList>
            <person name="Kalkreuter E."/>
            <person name="Kautsar S.A."/>
            <person name="Yang D."/>
            <person name="Bader C.D."/>
            <person name="Teijaro C.N."/>
            <person name="Fluegel L."/>
            <person name="Davis C.M."/>
            <person name="Simpson J.R."/>
            <person name="Lauterbach L."/>
            <person name="Steele A.D."/>
            <person name="Gui C."/>
            <person name="Meng S."/>
            <person name="Li G."/>
            <person name="Viehrig K."/>
            <person name="Ye F."/>
            <person name="Su P."/>
            <person name="Kiefer A.F."/>
            <person name="Nichols A."/>
            <person name="Cepeda A.J."/>
            <person name="Yan W."/>
            <person name="Fan B."/>
            <person name="Jiang Y."/>
            <person name="Adhikari A."/>
            <person name="Zheng C.-J."/>
            <person name="Schuster L."/>
            <person name="Cowan T.M."/>
            <person name="Smanski M.J."/>
            <person name="Chevrette M.G."/>
            <person name="De Carvalho L.P.S."/>
            <person name="Shen B."/>
        </authorList>
    </citation>
    <scope>NUCLEOTIDE SEQUENCE [LARGE SCALE GENOMIC DNA]</scope>
    <source>
        <strain evidence="1 2">NPDC087045</strain>
    </source>
</reference>
<dbReference type="EMBL" id="JBIUZV010000008">
    <property type="protein sequence ID" value="MFJ3047217.1"/>
    <property type="molecule type" value="Genomic_DNA"/>
</dbReference>
<organism evidence="1 2">
    <name type="scientific">Herbaspirillum chlorophenolicum</name>
    <dbReference type="NCBI Taxonomy" id="211589"/>
    <lineage>
        <taxon>Bacteria</taxon>
        <taxon>Pseudomonadati</taxon>
        <taxon>Pseudomonadota</taxon>
        <taxon>Betaproteobacteria</taxon>
        <taxon>Burkholderiales</taxon>
        <taxon>Oxalobacteraceae</taxon>
        <taxon>Herbaspirillum</taxon>
    </lineage>
</organism>
<dbReference type="RefSeq" id="WP_402701734.1">
    <property type="nucleotide sequence ID" value="NZ_JBIUZV010000008.1"/>
</dbReference>
<proteinExistence type="predicted"/>
<evidence type="ECO:0000313" key="2">
    <source>
        <dbReference type="Proteomes" id="UP001617427"/>
    </source>
</evidence>
<dbReference type="PROSITE" id="PS51257">
    <property type="entry name" value="PROKAR_LIPOPROTEIN"/>
    <property type="match status" value="1"/>
</dbReference>
<dbReference type="Proteomes" id="UP001617427">
    <property type="component" value="Unassembled WGS sequence"/>
</dbReference>
<comment type="caution">
    <text evidence="1">The sequence shown here is derived from an EMBL/GenBank/DDBJ whole genome shotgun (WGS) entry which is preliminary data.</text>
</comment>